<dbReference type="EMBL" id="KQ257456">
    <property type="protein sequence ID" value="KND00491.1"/>
    <property type="molecule type" value="Genomic_DNA"/>
</dbReference>
<dbReference type="GeneID" id="27688237"/>
<organism evidence="2 3">
    <name type="scientific">Spizellomyces punctatus (strain DAOM BR117)</name>
    <dbReference type="NCBI Taxonomy" id="645134"/>
    <lineage>
        <taxon>Eukaryota</taxon>
        <taxon>Fungi</taxon>
        <taxon>Fungi incertae sedis</taxon>
        <taxon>Chytridiomycota</taxon>
        <taxon>Chytridiomycota incertae sedis</taxon>
        <taxon>Chytridiomycetes</taxon>
        <taxon>Spizellomycetales</taxon>
        <taxon>Spizellomycetaceae</taxon>
        <taxon>Spizellomyces</taxon>
    </lineage>
</organism>
<reference evidence="2 3" key="1">
    <citation type="submission" date="2009-08" db="EMBL/GenBank/DDBJ databases">
        <title>The Genome Sequence of Spizellomyces punctatus strain DAOM BR117.</title>
        <authorList>
            <consortium name="The Broad Institute Genome Sequencing Platform"/>
            <person name="Russ C."/>
            <person name="Cuomo C."/>
            <person name="Shea T."/>
            <person name="Young S.K."/>
            <person name="Zeng Q."/>
            <person name="Koehrsen M."/>
            <person name="Haas B."/>
            <person name="Borodovsky M."/>
            <person name="Guigo R."/>
            <person name="Alvarado L."/>
            <person name="Berlin A."/>
            <person name="Bochicchio J."/>
            <person name="Borenstein D."/>
            <person name="Chapman S."/>
            <person name="Chen Z."/>
            <person name="Engels R."/>
            <person name="Freedman E."/>
            <person name="Gellesch M."/>
            <person name="Goldberg J."/>
            <person name="Griggs A."/>
            <person name="Gujja S."/>
            <person name="Heiman D."/>
            <person name="Hepburn T."/>
            <person name="Howarth C."/>
            <person name="Jen D."/>
            <person name="Larson L."/>
            <person name="Lewis B."/>
            <person name="Mehta T."/>
            <person name="Park D."/>
            <person name="Pearson M."/>
            <person name="Roberts A."/>
            <person name="Saif S."/>
            <person name="Shenoy N."/>
            <person name="Sisk P."/>
            <person name="Stolte C."/>
            <person name="Sykes S."/>
            <person name="Thomson T."/>
            <person name="Walk T."/>
            <person name="White J."/>
            <person name="Yandava C."/>
            <person name="Burger G."/>
            <person name="Gray M.W."/>
            <person name="Holland P.W.H."/>
            <person name="King N."/>
            <person name="Lang F.B.F."/>
            <person name="Roger A.J."/>
            <person name="Ruiz-Trillo I."/>
            <person name="Lander E."/>
            <person name="Nusbaum C."/>
        </authorList>
    </citation>
    <scope>NUCLEOTIDE SEQUENCE [LARGE SCALE GENOMIC DNA]</scope>
    <source>
        <strain evidence="2 3">DAOM BR117</strain>
    </source>
</reference>
<gene>
    <name evidence="2" type="ORF">SPPG_04807</name>
</gene>
<sequence length="595" mass="66445">MSNPVPEFTTTPLNSIRYSQSNISACFSARGGRKETAVLNKKLLTDLPPMVVVPLESNSVTTADNRRRRHYEHHNQTSCDVLKVPHGHSIQKYLVDKIYQLPLLKDKKAASKISGFYCMHIGYWSKENKDLVLLTWRIRTLGQFVEARCLAQEDDFPIYGRIAPVPTVGSHSRKELNIRLNDREPPDFSQASSEIFRSSRIYVATNTDATPKASLFTHEVRSVDSIRDWLAALRSPEIRGCYTIITGVILDQRRQPSTSPHESEEDSDIDLGQQEFPPLGQTEVKSASSQVSKSKNRRSRPEDADIDNLIAESIAESILDDHADEDLDEVYRWTVGVEGHNAGHYTVTSNEDLEQIPVGGSFDATRRNMLLWNEDWLRFFSADDDSGSSEADDDTSQKIADLSVSSKTQQSTIARYSETSEEDDDISQKFSDLSVSSKTQQSTIARYFVNFYVQQSGVTLGAIALAWMSKVGGPVKCAIMKNLPGSTIVTFVMEGQEPKVLPSFDVKNNGETVHVHIGCVGFDTSAIDQARVCGDDDEIPTTFQWQDFDNPSATVDAPFTLRIPAERISTISTIETSMPFLRDKKRHSLSKSSQA</sequence>
<dbReference type="RefSeq" id="XP_016608530.1">
    <property type="nucleotide sequence ID" value="XM_016753041.1"/>
</dbReference>
<feature type="region of interest" description="Disordered" evidence="1">
    <location>
        <begin position="253"/>
        <end position="307"/>
    </location>
</feature>
<evidence type="ECO:0000313" key="3">
    <source>
        <dbReference type="Proteomes" id="UP000053201"/>
    </source>
</evidence>
<dbReference type="InParanoid" id="A0A0L0HG68"/>
<dbReference type="Proteomes" id="UP000053201">
    <property type="component" value="Unassembled WGS sequence"/>
</dbReference>
<name>A0A0L0HG68_SPIPD</name>
<dbReference type="AlphaFoldDB" id="A0A0L0HG68"/>
<keyword evidence="3" id="KW-1185">Reference proteome</keyword>
<evidence type="ECO:0000256" key="1">
    <source>
        <dbReference type="SAM" id="MobiDB-lite"/>
    </source>
</evidence>
<feature type="compositionally biased region" description="Low complexity" evidence="1">
    <location>
        <begin position="284"/>
        <end position="293"/>
    </location>
</feature>
<dbReference type="VEuPathDB" id="FungiDB:SPPG_04807"/>
<protein>
    <submittedName>
        <fullName evidence="2">Uncharacterized protein</fullName>
    </submittedName>
</protein>
<evidence type="ECO:0000313" key="2">
    <source>
        <dbReference type="EMBL" id="KND00491.1"/>
    </source>
</evidence>
<proteinExistence type="predicted"/>
<accession>A0A0L0HG68</accession>